<dbReference type="RefSeq" id="XP_022328640.1">
    <property type="nucleotide sequence ID" value="XM_022472932.1"/>
</dbReference>
<dbReference type="GeneID" id="111127653"/>
<dbReference type="AlphaFoldDB" id="A0A8B8DLK6"/>
<name>A0A8B8DLK6_CRAVI</name>
<dbReference type="KEGG" id="cvn:111127653"/>
<dbReference type="PANTHER" id="PTHR24104">
    <property type="entry name" value="E3 UBIQUITIN-PROTEIN LIGASE NHLRC1-RELATED"/>
    <property type="match status" value="1"/>
</dbReference>
<keyword evidence="2" id="KW-1185">Reference proteome</keyword>
<dbReference type="Gene3D" id="2.120.10.30">
    <property type="entry name" value="TolB, C-terminal domain"/>
    <property type="match status" value="2"/>
</dbReference>
<dbReference type="GO" id="GO:0061630">
    <property type="term" value="F:ubiquitin protein ligase activity"/>
    <property type="evidence" value="ECO:0007669"/>
    <property type="project" value="TreeGrafter"/>
</dbReference>
<dbReference type="InterPro" id="IPR050952">
    <property type="entry name" value="TRIM-NHL_E3_ligases"/>
</dbReference>
<gene>
    <name evidence="3" type="primary">LOC111127653</name>
</gene>
<evidence type="ECO:0000313" key="3">
    <source>
        <dbReference type="RefSeq" id="XP_022328640.1"/>
    </source>
</evidence>
<dbReference type="SUPFAM" id="SSF101898">
    <property type="entry name" value="NHL repeat"/>
    <property type="match status" value="2"/>
</dbReference>
<sequence>MLDDFKKENRTALQIQKTELEDMIGKINEICKKATKLQKANDIKEMQAFWPILKEKETIQEIRPYTFPSFAECQIDENYLQTYFGYIEKIPEQNVVLTERKLEYDVITVKRILQVPTVSFVIDSGFPSDEKYNARLYDMAVTDDKKVWVGGHSRDLKLFDLQGHLHRTVTITCTGIYICLHNKQVVFSDNLKKAVKRVSDDDTVSTVFETKAWNPFGITSTASGDLLVCLRKDDQSKVVRYSSTGTVLQEIQYDSQCQPLYQWAWNIAENINGDVIVTDFKRNAAIAVNQSGMFQYSYGGEKRASELSSVTTDTVGHVFISDFRGDKIHMLDQYGKFLRYIIPHGERIDHPRAICMLDDDELIVGEYLSEPVLNHTNKLLSSFSSIYQKRKDEVSARGEEWHKQVEKTVKKLHQVLDDFKKENRTALQKQKKDLEEIIGKINETCKKATKLQRSNDIKEMQAFWPVLEEQETIKEIRQHTFPTFCECQIDENYLQTYFGYIEKTPERNLEVTERKLDCDVATDKKIIEVPTVSCVIDSGFPSDEKYNARLYDMAVTDDKKVWMGGQSRELKLFDLQGHLHRTITITCTGFYICLHKKQVVFSDNLNKAVKRVSDNDTLLTLFKTKDWNPFGITDTSSGDLLLCLRKDDQSKVVRYSSTGTVLQEIQFDSQCQPLYQLAWYITENVNGDVIVTDLKRNVVVAVNRLGVFRYSYGGKKRTSELSTVATNSIGHVFVTDFRGDKIHMLDQYGKFLRYIMPHGEKIDHPRALCMLDDDELIVGECLSGLAKSIKFMEK</sequence>
<dbReference type="PANTHER" id="PTHR24104:SF50">
    <property type="entry name" value="SMP-30_GLUCONOLACTONASE_LRE-LIKE REGION DOMAIN-CONTAINING PROTEIN"/>
    <property type="match status" value="1"/>
</dbReference>
<evidence type="ECO:0000256" key="1">
    <source>
        <dbReference type="SAM" id="Coils"/>
    </source>
</evidence>
<dbReference type="OrthoDB" id="10039644at2759"/>
<proteinExistence type="predicted"/>
<feature type="coiled-coil region" evidence="1">
    <location>
        <begin position="402"/>
        <end position="444"/>
    </location>
</feature>
<dbReference type="Proteomes" id="UP000694844">
    <property type="component" value="Chromosome 3"/>
</dbReference>
<dbReference type="InterPro" id="IPR011042">
    <property type="entry name" value="6-blade_b-propeller_TolB-like"/>
</dbReference>
<organism evidence="2 3">
    <name type="scientific">Crassostrea virginica</name>
    <name type="common">Eastern oyster</name>
    <dbReference type="NCBI Taxonomy" id="6565"/>
    <lineage>
        <taxon>Eukaryota</taxon>
        <taxon>Metazoa</taxon>
        <taxon>Spiralia</taxon>
        <taxon>Lophotrochozoa</taxon>
        <taxon>Mollusca</taxon>
        <taxon>Bivalvia</taxon>
        <taxon>Autobranchia</taxon>
        <taxon>Pteriomorphia</taxon>
        <taxon>Ostreida</taxon>
        <taxon>Ostreoidea</taxon>
        <taxon>Ostreidae</taxon>
        <taxon>Crassostrea</taxon>
    </lineage>
</organism>
<protein>
    <submittedName>
        <fullName evidence="3">Uncharacterized protein LOC111127653</fullName>
    </submittedName>
</protein>
<evidence type="ECO:0000313" key="2">
    <source>
        <dbReference type="Proteomes" id="UP000694844"/>
    </source>
</evidence>
<dbReference type="GO" id="GO:0043161">
    <property type="term" value="P:proteasome-mediated ubiquitin-dependent protein catabolic process"/>
    <property type="evidence" value="ECO:0007669"/>
    <property type="project" value="TreeGrafter"/>
</dbReference>
<reference evidence="3" key="1">
    <citation type="submission" date="2025-08" db="UniProtKB">
        <authorList>
            <consortium name="RefSeq"/>
        </authorList>
    </citation>
    <scope>IDENTIFICATION</scope>
    <source>
        <tissue evidence="3">Whole sample</tissue>
    </source>
</reference>
<dbReference type="SUPFAM" id="SSF63829">
    <property type="entry name" value="Calcium-dependent phosphotriesterase"/>
    <property type="match status" value="1"/>
</dbReference>
<dbReference type="GO" id="GO:0000209">
    <property type="term" value="P:protein polyubiquitination"/>
    <property type="evidence" value="ECO:0007669"/>
    <property type="project" value="TreeGrafter"/>
</dbReference>
<keyword evidence="1" id="KW-0175">Coiled coil</keyword>
<accession>A0A8B8DLK6</accession>